<protein>
    <submittedName>
        <fullName evidence="2">Uncharacterized protein</fullName>
    </submittedName>
</protein>
<evidence type="ECO:0000313" key="2">
    <source>
        <dbReference type="EMBL" id="MDM7884652.1"/>
    </source>
</evidence>
<organism evidence="2 3">
    <name type="scientific">Curtobacterium citri</name>
    <dbReference type="NCBI Taxonomy" id="3055139"/>
    <lineage>
        <taxon>Bacteria</taxon>
        <taxon>Bacillati</taxon>
        <taxon>Actinomycetota</taxon>
        <taxon>Actinomycetes</taxon>
        <taxon>Micrococcales</taxon>
        <taxon>Microbacteriaceae</taxon>
        <taxon>Curtobacterium</taxon>
    </lineage>
</organism>
<dbReference type="RefSeq" id="WP_182045293.1">
    <property type="nucleotide sequence ID" value="NZ_JAUCML010000003.1"/>
</dbReference>
<dbReference type="Proteomes" id="UP001237823">
    <property type="component" value="Unassembled WGS sequence"/>
</dbReference>
<reference evidence="2 3" key="1">
    <citation type="submission" date="2023-06" db="EMBL/GenBank/DDBJ databases">
        <authorList>
            <person name="Feng G."/>
            <person name="Li J."/>
            <person name="Zhu H."/>
        </authorList>
    </citation>
    <scope>NUCLEOTIDE SEQUENCE [LARGE SCALE GENOMIC DNA]</scope>
    <source>
        <strain evidence="2 3">RHCKG23</strain>
    </source>
</reference>
<accession>A0ABT7T517</accession>
<evidence type="ECO:0000313" key="3">
    <source>
        <dbReference type="Proteomes" id="UP001237823"/>
    </source>
</evidence>
<keyword evidence="3" id="KW-1185">Reference proteome</keyword>
<feature type="region of interest" description="Disordered" evidence="1">
    <location>
        <begin position="1"/>
        <end position="24"/>
    </location>
</feature>
<comment type="caution">
    <text evidence="2">The sequence shown here is derived from an EMBL/GenBank/DDBJ whole genome shotgun (WGS) entry which is preliminary data.</text>
</comment>
<evidence type="ECO:0000256" key="1">
    <source>
        <dbReference type="SAM" id="MobiDB-lite"/>
    </source>
</evidence>
<name>A0ABT7T517_9MICO</name>
<feature type="region of interest" description="Disordered" evidence="1">
    <location>
        <begin position="44"/>
        <end position="66"/>
    </location>
</feature>
<gene>
    <name evidence="2" type="ORF">QUG92_05990</name>
</gene>
<dbReference type="EMBL" id="JAUCML010000003">
    <property type="protein sequence ID" value="MDM7884652.1"/>
    <property type="molecule type" value="Genomic_DNA"/>
</dbReference>
<proteinExistence type="predicted"/>
<sequence length="66" mass="6812">MSFANSWDPSKGRAIPEDQVSQDGLELDEETAAELGISFDVVGGASADPARVSPTDVHVPSAPTAD</sequence>